<name>A0A1Y1URP8_9TREE</name>
<feature type="signal peptide" evidence="7">
    <location>
        <begin position="1"/>
        <end position="22"/>
    </location>
</feature>
<dbReference type="PROSITE" id="PS51257">
    <property type="entry name" value="PROKAR_LIPOPROTEIN"/>
    <property type="match status" value="1"/>
</dbReference>
<evidence type="ECO:0000256" key="7">
    <source>
        <dbReference type="SAM" id="SignalP"/>
    </source>
</evidence>
<keyword evidence="5 6" id="KW-0472">Membrane</keyword>
<accession>A0A1Y1URP8</accession>
<gene>
    <name evidence="9" type="ORF">BD324DRAFT_647644</name>
</gene>
<sequence>MVRPHPITSLLALSCLVGYTAAVEPAETVEEDLWELMVERTVPLRTHSIAPPYVDSDLQNRWWDFGADAVINTNKHIRLTQDRPSQQGFLWSRVPMSSINWQVEFEFKVDGKAHNLFGDGFAMWVTQERAKPGPVFGSADNFNGLGIFFDTYANKKHGYSFPRVTAMIGDGKTPYDHGGDNEAGEIAACSENFRRRGIVTKGRLTYMRDKMLQLKLQTREEGQWKTCFQIKANLPTSPYLGFSALTGDVSDNHDIVSIQASTATLKKEYRDHGNAPHNYKPDQKVLGVDKENLKPKRAKSSGGMASVFMLILKIIGVGAFLAFALAAYRTYDAQKQKSRRAW</sequence>
<evidence type="ECO:0000256" key="5">
    <source>
        <dbReference type="ARBA" id="ARBA00023136"/>
    </source>
</evidence>
<evidence type="ECO:0000256" key="6">
    <source>
        <dbReference type="SAM" id="Phobius"/>
    </source>
</evidence>
<dbReference type="RefSeq" id="XP_021874407.1">
    <property type="nucleotide sequence ID" value="XM_022017693.1"/>
</dbReference>
<feature type="transmembrane region" description="Helical" evidence="6">
    <location>
        <begin position="304"/>
        <end position="328"/>
    </location>
</feature>
<dbReference type="GO" id="GO:0005793">
    <property type="term" value="C:endoplasmic reticulum-Golgi intermediate compartment"/>
    <property type="evidence" value="ECO:0007669"/>
    <property type="project" value="TreeGrafter"/>
</dbReference>
<keyword evidence="10" id="KW-1185">Reference proteome</keyword>
<dbReference type="Proteomes" id="UP000193218">
    <property type="component" value="Unassembled WGS sequence"/>
</dbReference>
<dbReference type="PANTHER" id="PTHR12223">
    <property type="entry name" value="VESICULAR MANNOSE-BINDING LECTIN"/>
    <property type="match status" value="1"/>
</dbReference>
<keyword evidence="2 6" id="KW-0812">Transmembrane</keyword>
<dbReference type="AlphaFoldDB" id="A0A1Y1URP8"/>
<evidence type="ECO:0000256" key="1">
    <source>
        <dbReference type="ARBA" id="ARBA00004479"/>
    </source>
</evidence>
<dbReference type="Pfam" id="PF03388">
    <property type="entry name" value="Lectin_leg-like"/>
    <property type="match status" value="1"/>
</dbReference>
<proteinExistence type="predicted"/>
<dbReference type="GO" id="GO:0005537">
    <property type="term" value="F:D-mannose binding"/>
    <property type="evidence" value="ECO:0007669"/>
    <property type="project" value="TreeGrafter"/>
</dbReference>
<evidence type="ECO:0000313" key="9">
    <source>
        <dbReference type="EMBL" id="ORX40728.1"/>
    </source>
</evidence>
<evidence type="ECO:0000256" key="3">
    <source>
        <dbReference type="ARBA" id="ARBA00022729"/>
    </source>
</evidence>
<dbReference type="PANTHER" id="PTHR12223:SF45">
    <property type="entry name" value="RE50040P"/>
    <property type="match status" value="1"/>
</dbReference>
<keyword evidence="3 7" id="KW-0732">Signal</keyword>
<dbReference type="FunCoup" id="A0A1Y1URP8">
    <property type="interactions" value="271"/>
</dbReference>
<dbReference type="InterPro" id="IPR013320">
    <property type="entry name" value="ConA-like_dom_sf"/>
</dbReference>
<dbReference type="InterPro" id="IPR051136">
    <property type="entry name" value="Intracellular_Lectin-GPT"/>
</dbReference>
<dbReference type="GO" id="GO:0006888">
    <property type="term" value="P:endoplasmic reticulum to Golgi vesicle-mediated transport"/>
    <property type="evidence" value="ECO:0007669"/>
    <property type="project" value="TreeGrafter"/>
</dbReference>
<evidence type="ECO:0000256" key="4">
    <source>
        <dbReference type="ARBA" id="ARBA00022989"/>
    </source>
</evidence>
<keyword evidence="4 6" id="KW-1133">Transmembrane helix</keyword>
<dbReference type="CDD" id="cd07308">
    <property type="entry name" value="lectin_leg-like"/>
    <property type="match status" value="1"/>
</dbReference>
<dbReference type="STRING" id="4999.A0A1Y1URP8"/>
<dbReference type="Gene3D" id="2.60.120.200">
    <property type="match status" value="1"/>
</dbReference>
<organism evidence="9 10">
    <name type="scientific">Kockovaella imperatae</name>
    <dbReference type="NCBI Taxonomy" id="4999"/>
    <lineage>
        <taxon>Eukaryota</taxon>
        <taxon>Fungi</taxon>
        <taxon>Dikarya</taxon>
        <taxon>Basidiomycota</taxon>
        <taxon>Agaricomycotina</taxon>
        <taxon>Tremellomycetes</taxon>
        <taxon>Tremellales</taxon>
        <taxon>Cuniculitremaceae</taxon>
        <taxon>Kockovaella</taxon>
    </lineage>
</organism>
<reference evidence="9 10" key="1">
    <citation type="submission" date="2017-03" db="EMBL/GenBank/DDBJ databases">
        <title>Widespread Adenine N6-methylation of Active Genes in Fungi.</title>
        <authorList>
            <consortium name="DOE Joint Genome Institute"/>
            <person name="Mondo S.J."/>
            <person name="Dannebaum R.O."/>
            <person name="Kuo R.C."/>
            <person name="Louie K.B."/>
            <person name="Bewick A.J."/>
            <person name="Labutti K."/>
            <person name="Haridas S."/>
            <person name="Kuo A."/>
            <person name="Salamov A."/>
            <person name="Ahrendt S.R."/>
            <person name="Lau R."/>
            <person name="Bowen B.P."/>
            <person name="Lipzen A."/>
            <person name="Sullivan W."/>
            <person name="Andreopoulos W.B."/>
            <person name="Clum A."/>
            <person name="Lindquist E."/>
            <person name="Daum C."/>
            <person name="Northen T.R."/>
            <person name="Ramamoorthy G."/>
            <person name="Schmitz R.J."/>
            <person name="Gryganskyi A."/>
            <person name="Culley D."/>
            <person name="Magnuson J."/>
            <person name="James T.Y."/>
            <person name="O'Malley M.A."/>
            <person name="Stajich J.E."/>
            <person name="Spatafora J.W."/>
            <person name="Visel A."/>
            <person name="Grigoriev I.V."/>
        </authorList>
    </citation>
    <scope>NUCLEOTIDE SEQUENCE [LARGE SCALE GENOMIC DNA]</scope>
    <source>
        <strain evidence="9 10">NRRL Y-17943</strain>
    </source>
</reference>
<dbReference type="GeneID" id="33559502"/>
<evidence type="ECO:0000313" key="10">
    <source>
        <dbReference type="Proteomes" id="UP000193218"/>
    </source>
</evidence>
<comment type="subcellular location">
    <subcellularLocation>
        <location evidence="1">Membrane</location>
        <topology evidence="1">Single-pass type I membrane protein</topology>
    </subcellularLocation>
</comment>
<evidence type="ECO:0000256" key="2">
    <source>
        <dbReference type="ARBA" id="ARBA00022692"/>
    </source>
</evidence>
<protein>
    <submittedName>
        <fullName evidence="9">Lectin</fullName>
    </submittedName>
</protein>
<dbReference type="GO" id="GO:0005789">
    <property type="term" value="C:endoplasmic reticulum membrane"/>
    <property type="evidence" value="ECO:0007669"/>
    <property type="project" value="TreeGrafter"/>
</dbReference>
<dbReference type="EMBL" id="NBSH01000001">
    <property type="protein sequence ID" value="ORX40728.1"/>
    <property type="molecule type" value="Genomic_DNA"/>
</dbReference>
<dbReference type="InterPro" id="IPR005052">
    <property type="entry name" value="Lectin_leg"/>
</dbReference>
<evidence type="ECO:0000259" key="8">
    <source>
        <dbReference type="PROSITE" id="PS51328"/>
    </source>
</evidence>
<feature type="chain" id="PRO_5013367737" evidence="7">
    <location>
        <begin position="23"/>
        <end position="342"/>
    </location>
</feature>
<dbReference type="InParanoid" id="A0A1Y1URP8"/>
<dbReference type="SUPFAM" id="SSF49899">
    <property type="entry name" value="Concanavalin A-like lectins/glucanases"/>
    <property type="match status" value="1"/>
</dbReference>
<dbReference type="GO" id="GO:0030134">
    <property type="term" value="C:COPII-coated ER to Golgi transport vesicle"/>
    <property type="evidence" value="ECO:0007669"/>
    <property type="project" value="TreeGrafter"/>
</dbReference>
<comment type="caution">
    <text evidence="9">The sequence shown here is derived from an EMBL/GenBank/DDBJ whole genome shotgun (WGS) entry which is preliminary data.</text>
</comment>
<dbReference type="GO" id="GO:0000139">
    <property type="term" value="C:Golgi membrane"/>
    <property type="evidence" value="ECO:0007669"/>
    <property type="project" value="TreeGrafter"/>
</dbReference>
<dbReference type="OrthoDB" id="270293at2759"/>
<feature type="domain" description="L-type lectin-like" evidence="8">
    <location>
        <begin position="41"/>
        <end position="263"/>
    </location>
</feature>
<dbReference type="FunFam" id="2.60.120.200:FF:000095">
    <property type="entry name" value="Lectin family integral membrane protein"/>
    <property type="match status" value="1"/>
</dbReference>
<dbReference type="PROSITE" id="PS51328">
    <property type="entry name" value="L_LECTIN_LIKE"/>
    <property type="match status" value="1"/>
</dbReference>